<accession>A0A4U7AVJ3</accession>
<proteinExistence type="predicted"/>
<comment type="caution">
    <text evidence="2">The sequence shown here is derived from an EMBL/GenBank/DDBJ whole genome shotgun (WGS) entry which is preliminary data.</text>
</comment>
<feature type="compositionally biased region" description="Polar residues" evidence="1">
    <location>
        <begin position="231"/>
        <end position="244"/>
    </location>
</feature>
<evidence type="ECO:0000313" key="3">
    <source>
        <dbReference type="Proteomes" id="UP000308133"/>
    </source>
</evidence>
<gene>
    <name evidence="2" type="ORF">C1H76_5635</name>
</gene>
<evidence type="ECO:0000313" key="2">
    <source>
        <dbReference type="EMBL" id="TKX22159.1"/>
    </source>
</evidence>
<evidence type="ECO:0000256" key="1">
    <source>
        <dbReference type="SAM" id="MobiDB-lite"/>
    </source>
</evidence>
<feature type="region of interest" description="Disordered" evidence="1">
    <location>
        <begin position="222"/>
        <end position="246"/>
    </location>
</feature>
<sequence>MEYLISGKLESTAENRIFSCVTLEDLIKSGLTTLLPELKQIEPSLHLATEYQSMVNGLFRSTSLLNPKEIQVVEKISSLFDDHFKDAMRVALVALRRRCMDTSQDATLSRFLSQLGEYEDRVAKCKPSVTDALYPSQAGGSGVLDSDQIMIFWRSICQHSGHTRQTQDPNRGLETIQVNPAPPDSDDAGRSWLYVKPIYEGPVITGLEKINMDKIIGKMESEGEDVDRQQAPPSSLSEARSGSVDQDLVVKETNTATEPSDTLPSQVHPSKDFWVFGEGSYRNAIAVIQKHFDQVEKDRNKAINEAYKKTGGLLPMFGPGPLGLLDQTATSDEFGGMYKSLKRKRD</sequence>
<dbReference type="AlphaFoldDB" id="A0A4U7AVJ3"/>
<reference evidence="2 3" key="1">
    <citation type="submission" date="2018-02" db="EMBL/GenBank/DDBJ databases">
        <title>Draft genome sequences of Elsinoe sp., causing black scab on jojoba.</title>
        <authorList>
            <person name="Stodart B."/>
            <person name="Jeffress S."/>
            <person name="Ash G."/>
            <person name="Arun Chinnappa K."/>
        </authorList>
    </citation>
    <scope>NUCLEOTIDE SEQUENCE [LARGE SCALE GENOMIC DNA]</scope>
    <source>
        <strain evidence="2 3">Hillstone_2</strain>
    </source>
</reference>
<dbReference type="EMBL" id="PTQR01000072">
    <property type="protein sequence ID" value="TKX22159.1"/>
    <property type="molecule type" value="Genomic_DNA"/>
</dbReference>
<organism evidence="2 3">
    <name type="scientific">Elsinoe australis</name>
    <dbReference type="NCBI Taxonomy" id="40998"/>
    <lineage>
        <taxon>Eukaryota</taxon>
        <taxon>Fungi</taxon>
        <taxon>Dikarya</taxon>
        <taxon>Ascomycota</taxon>
        <taxon>Pezizomycotina</taxon>
        <taxon>Dothideomycetes</taxon>
        <taxon>Dothideomycetidae</taxon>
        <taxon>Myriangiales</taxon>
        <taxon>Elsinoaceae</taxon>
        <taxon>Elsinoe</taxon>
    </lineage>
</organism>
<feature type="region of interest" description="Disordered" evidence="1">
    <location>
        <begin position="162"/>
        <end position="189"/>
    </location>
</feature>
<protein>
    <submittedName>
        <fullName evidence="2">Uncharacterized protein</fullName>
    </submittedName>
</protein>
<dbReference type="Proteomes" id="UP000308133">
    <property type="component" value="Unassembled WGS sequence"/>
</dbReference>
<name>A0A4U7AVJ3_9PEZI</name>